<sequence>MTRGSRPYNLFLPDQRADDWTCGYFTSKGERPWRPISGDWLEYVEEDPESGAMSWDIEATDLRRRFGRRLQRAVREANSARFEYGETPGR</sequence>
<dbReference type="RefSeq" id="WP_307517473.1">
    <property type="nucleotide sequence ID" value="NZ_JAUSZI010000002.1"/>
</dbReference>
<gene>
    <name evidence="1" type="ORF">QF035_000186</name>
</gene>
<keyword evidence="2" id="KW-1185">Reference proteome</keyword>
<comment type="caution">
    <text evidence="1">The sequence shown here is derived from an EMBL/GenBank/DDBJ whole genome shotgun (WGS) entry which is preliminary data.</text>
</comment>
<protein>
    <submittedName>
        <fullName evidence="1">Uncharacterized protein</fullName>
    </submittedName>
</protein>
<evidence type="ECO:0000313" key="1">
    <source>
        <dbReference type="EMBL" id="MDQ1022604.1"/>
    </source>
</evidence>
<dbReference type="Proteomes" id="UP001230328">
    <property type="component" value="Unassembled WGS sequence"/>
</dbReference>
<reference evidence="1 2" key="1">
    <citation type="submission" date="2023-07" db="EMBL/GenBank/DDBJ databases">
        <title>Comparative genomics of wheat-associated soil bacteria to identify genetic determinants of phenazine resistance.</title>
        <authorList>
            <person name="Mouncey N."/>
        </authorList>
    </citation>
    <scope>NUCLEOTIDE SEQUENCE [LARGE SCALE GENOMIC DNA]</scope>
    <source>
        <strain evidence="1 2">V2I4</strain>
    </source>
</reference>
<evidence type="ECO:0000313" key="2">
    <source>
        <dbReference type="Proteomes" id="UP001230328"/>
    </source>
</evidence>
<dbReference type="EMBL" id="JAUSZI010000002">
    <property type="protein sequence ID" value="MDQ1022604.1"/>
    <property type="molecule type" value="Genomic_DNA"/>
</dbReference>
<organism evidence="1 2">
    <name type="scientific">Streptomyces umbrinus</name>
    <dbReference type="NCBI Taxonomy" id="67370"/>
    <lineage>
        <taxon>Bacteria</taxon>
        <taxon>Bacillati</taxon>
        <taxon>Actinomycetota</taxon>
        <taxon>Actinomycetes</taxon>
        <taxon>Kitasatosporales</taxon>
        <taxon>Streptomycetaceae</taxon>
        <taxon>Streptomyces</taxon>
        <taxon>Streptomyces phaeochromogenes group</taxon>
    </lineage>
</organism>
<name>A0ABU0SGC7_9ACTN</name>
<proteinExistence type="predicted"/>
<accession>A0ABU0SGC7</accession>